<evidence type="ECO:0000313" key="3">
    <source>
        <dbReference type="EMBL" id="SDX87777.1"/>
    </source>
</evidence>
<evidence type="ECO:0000313" key="4">
    <source>
        <dbReference type="Proteomes" id="UP000198647"/>
    </source>
</evidence>
<sequence>MTKKILIAYDGSELSRHAVEEAKTQAVKADHREIHLLSVINTTGPATNAKMAEDIGKELAERFEKEMEAIKVELEQEEDTSVVTQISYGKEEGNPGQKICAYAKEHDVDLVIVGSRGLGGVKKLLLGSVSNNVVQKCTKPVLVVK</sequence>
<dbReference type="SUPFAM" id="SSF52402">
    <property type="entry name" value="Adenine nucleotide alpha hydrolases-like"/>
    <property type="match status" value="1"/>
</dbReference>
<comment type="caution">
    <text evidence="3">The sequence shown here is derived from an EMBL/GenBank/DDBJ whole genome shotgun (WGS) entry which is preliminary data.</text>
</comment>
<dbReference type="CDD" id="cd23659">
    <property type="entry name" value="USP_At3g01520-like"/>
    <property type="match status" value="1"/>
</dbReference>
<keyword evidence="4" id="KW-1185">Reference proteome</keyword>
<proteinExistence type="inferred from homology"/>
<dbReference type="Proteomes" id="UP000198647">
    <property type="component" value="Unassembled WGS sequence"/>
</dbReference>
<dbReference type="Pfam" id="PF00582">
    <property type="entry name" value="Usp"/>
    <property type="match status" value="1"/>
</dbReference>
<dbReference type="EMBL" id="FNOS01000003">
    <property type="protein sequence ID" value="SDX87777.1"/>
    <property type="molecule type" value="Genomic_DNA"/>
</dbReference>
<dbReference type="InterPro" id="IPR006016">
    <property type="entry name" value="UspA"/>
</dbReference>
<dbReference type="PRINTS" id="PR01438">
    <property type="entry name" value="UNVRSLSTRESS"/>
</dbReference>
<comment type="similarity">
    <text evidence="1">Belongs to the universal stress protein A family.</text>
</comment>
<dbReference type="Gene3D" id="3.40.50.620">
    <property type="entry name" value="HUPs"/>
    <property type="match status" value="1"/>
</dbReference>
<reference evidence="3 4" key="1">
    <citation type="submission" date="2016-10" db="EMBL/GenBank/DDBJ databases">
        <authorList>
            <person name="Varghese N."/>
            <person name="Submissions S."/>
        </authorList>
    </citation>
    <scope>NUCLEOTIDE SEQUENCE [LARGE SCALE GENOMIC DNA]</scope>
    <source>
        <strain evidence="3 4">DSM 20748</strain>
    </source>
</reference>
<dbReference type="PANTHER" id="PTHR46268">
    <property type="entry name" value="STRESS RESPONSE PROTEIN NHAX"/>
    <property type="match status" value="1"/>
</dbReference>
<dbReference type="RefSeq" id="WP_093106914.1">
    <property type="nucleotide sequence ID" value="NZ_FNOS01000003.1"/>
</dbReference>
<gene>
    <name evidence="3" type="ORF">SAMN04488081_1584</name>
</gene>
<dbReference type="PANTHER" id="PTHR46268:SF6">
    <property type="entry name" value="UNIVERSAL STRESS PROTEIN UP12"/>
    <property type="match status" value="1"/>
</dbReference>
<evidence type="ECO:0000259" key="2">
    <source>
        <dbReference type="Pfam" id="PF00582"/>
    </source>
</evidence>
<name>A0A1H3FAC3_9BACI</name>
<dbReference type="InterPro" id="IPR006015">
    <property type="entry name" value="Universal_stress_UspA"/>
</dbReference>
<evidence type="ECO:0000256" key="1">
    <source>
        <dbReference type="ARBA" id="ARBA00008791"/>
    </source>
</evidence>
<accession>A0A1H3FAC3</accession>
<organism evidence="3 4">
    <name type="scientific">Salimicrobium album</name>
    <dbReference type="NCBI Taxonomy" id="50717"/>
    <lineage>
        <taxon>Bacteria</taxon>
        <taxon>Bacillati</taxon>
        <taxon>Bacillota</taxon>
        <taxon>Bacilli</taxon>
        <taxon>Bacillales</taxon>
        <taxon>Bacillaceae</taxon>
        <taxon>Salimicrobium</taxon>
    </lineage>
</organism>
<dbReference type="InterPro" id="IPR014729">
    <property type="entry name" value="Rossmann-like_a/b/a_fold"/>
</dbReference>
<protein>
    <submittedName>
        <fullName evidence="3">Nucleotide-binding universal stress protein, UspA family</fullName>
    </submittedName>
</protein>
<feature type="domain" description="UspA" evidence="2">
    <location>
        <begin position="1"/>
        <end position="145"/>
    </location>
</feature>